<dbReference type="AlphaFoldDB" id="A0A091BZZ1"/>
<organism evidence="2 3">
    <name type="scientific">Tetragenococcus muriaticus PMC-11-5</name>
    <dbReference type="NCBI Taxonomy" id="1302649"/>
    <lineage>
        <taxon>Bacteria</taxon>
        <taxon>Bacillati</taxon>
        <taxon>Bacillota</taxon>
        <taxon>Bacilli</taxon>
        <taxon>Lactobacillales</taxon>
        <taxon>Enterococcaceae</taxon>
        <taxon>Tetragenococcus</taxon>
    </lineage>
</organism>
<keyword evidence="2" id="KW-0489">Methyltransferase</keyword>
<accession>A0A091BZZ1</accession>
<dbReference type="Gene3D" id="3.40.1280.10">
    <property type="match status" value="1"/>
</dbReference>
<protein>
    <submittedName>
        <fullName evidence="2">RNA methyltransferase</fullName>
        <ecNumber evidence="2">2.1.1.-</ecNumber>
    </submittedName>
</protein>
<dbReference type="SUPFAM" id="SSF75217">
    <property type="entry name" value="alpha/beta knot"/>
    <property type="match status" value="1"/>
</dbReference>
<dbReference type="EC" id="2.1.1.-" evidence="2"/>
<dbReference type="EMBL" id="JPVU01000232">
    <property type="protein sequence ID" value="KFN90035.1"/>
    <property type="molecule type" value="Genomic_DNA"/>
</dbReference>
<evidence type="ECO:0000259" key="1">
    <source>
        <dbReference type="Pfam" id="PF04452"/>
    </source>
</evidence>
<sequence>MGSKKLSKKQQRLEKITQEAAEQSQRSFLPNVTLLANEKDLSSVFFTV</sequence>
<dbReference type="GO" id="GO:0008168">
    <property type="term" value="F:methyltransferase activity"/>
    <property type="evidence" value="ECO:0007669"/>
    <property type="project" value="UniProtKB-KW"/>
</dbReference>
<dbReference type="Pfam" id="PF04452">
    <property type="entry name" value="Methyltrans_RNA"/>
    <property type="match status" value="1"/>
</dbReference>
<name>A0A091BZZ1_9ENTE</name>
<dbReference type="PATRIC" id="fig|1302649.3.peg.2115"/>
<evidence type="ECO:0000313" key="3">
    <source>
        <dbReference type="Proteomes" id="UP000029380"/>
    </source>
</evidence>
<keyword evidence="2" id="KW-0808">Transferase</keyword>
<gene>
    <name evidence="2" type="ORF">TMUPMC115_2118</name>
</gene>
<dbReference type="GO" id="GO:0032259">
    <property type="term" value="P:methylation"/>
    <property type="evidence" value="ECO:0007669"/>
    <property type="project" value="UniProtKB-KW"/>
</dbReference>
<reference evidence="2 3" key="1">
    <citation type="submission" date="2014-08" db="EMBL/GenBank/DDBJ databases">
        <title>Genome sequence of Tetragenococcus muriaticus.</title>
        <authorList>
            <person name="Chuea-nongthon C."/>
            <person name="Rodtong S."/>
            <person name="Yongsawatdigul J."/>
            <person name="Steele J.L."/>
            <person name="Liu X.-y."/>
            <person name="Speers J."/>
            <person name="Glasner J.D."/>
            <person name="Neeno-Eckwall E.C."/>
        </authorList>
    </citation>
    <scope>NUCLEOTIDE SEQUENCE [LARGE SCALE GENOMIC DNA]</scope>
    <source>
        <strain evidence="2 3">PMC-11-5</strain>
    </source>
</reference>
<feature type="domain" description="Ribosomal RNA small subunit methyltransferase E methyltransferase" evidence="1">
    <location>
        <begin position="4"/>
        <end position="41"/>
    </location>
</feature>
<dbReference type="InterPro" id="IPR046886">
    <property type="entry name" value="RsmE_MTase_dom"/>
</dbReference>
<dbReference type="InterPro" id="IPR029026">
    <property type="entry name" value="tRNA_m1G_MTases_N"/>
</dbReference>
<dbReference type="InterPro" id="IPR029028">
    <property type="entry name" value="Alpha/beta_knot_MTases"/>
</dbReference>
<proteinExistence type="predicted"/>
<evidence type="ECO:0000313" key="2">
    <source>
        <dbReference type="EMBL" id="KFN90035.1"/>
    </source>
</evidence>
<dbReference type="Proteomes" id="UP000029380">
    <property type="component" value="Unassembled WGS sequence"/>
</dbReference>
<comment type="caution">
    <text evidence="2">The sequence shown here is derived from an EMBL/GenBank/DDBJ whole genome shotgun (WGS) entry which is preliminary data.</text>
</comment>